<dbReference type="InterPro" id="IPR033390">
    <property type="entry name" value="Rv2179c-like"/>
</dbReference>
<proteinExistence type="predicted"/>
<dbReference type="InterPro" id="IPR036397">
    <property type="entry name" value="RNaseH_sf"/>
</dbReference>
<dbReference type="InterPro" id="IPR012337">
    <property type="entry name" value="RNaseH-like_sf"/>
</dbReference>
<keyword evidence="3" id="KW-1185">Reference proteome</keyword>
<feature type="domain" description="3'-5' exoribonuclease Rv2179c-like" evidence="1">
    <location>
        <begin position="4"/>
        <end position="183"/>
    </location>
</feature>
<dbReference type="SUPFAM" id="SSF53098">
    <property type="entry name" value="Ribonuclease H-like"/>
    <property type="match status" value="1"/>
</dbReference>
<gene>
    <name evidence="2" type="ORF">MACH08_20260</name>
</gene>
<name>A0ABQ5TJA8_9BACI</name>
<dbReference type="EMBL" id="BSKO01000001">
    <property type="protein sequence ID" value="GLO66242.1"/>
    <property type="molecule type" value="Genomic_DNA"/>
</dbReference>
<dbReference type="RefSeq" id="WP_317958116.1">
    <property type="nucleotide sequence ID" value="NZ_BSKO01000001.1"/>
</dbReference>
<evidence type="ECO:0000259" key="1">
    <source>
        <dbReference type="Pfam" id="PF16473"/>
    </source>
</evidence>
<evidence type="ECO:0000313" key="2">
    <source>
        <dbReference type="EMBL" id="GLO66242.1"/>
    </source>
</evidence>
<sequence length="191" mass="22126">MRVDIMIDIEALGKQPDSTIFQIAAMAFNLESGEVISSFNKKADLSKDKNINVDGDTLVWWLNTNKELLTSLLNEGDVSKEILLVMFKQWIESHFDSKDDNRNVHLWGNGILFDNKMIQYQLEKMDFDYPIHYKNDRDVRTILDLASDKLGVSEKELKDSIESKDLVEHDALDDVKYQIELVCKCHQIIMK</sequence>
<dbReference type="Proteomes" id="UP001275436">
    <property type="component" value="Unassembled WGS sequence"/>
</dbReference>
<evidence type="ECO:0000313" key="3">
    <source>
        <dbReference type="Proteomes" id="UP001275436"/>
    </source>
</evidence>
<dbReference type="Gene3D" id="3.30.420.10">
    <property type="entry name" value="Ribonuclease H-like superfamily/Ribonuclease H"/>
    <property type="match status" value="1"/>
</dbReference>
<organism evidence="2 3">
    <name type="scientific">Oceanobacillus kimchii</name>
    <dbReference type="NCBI Taxonomy" id="746691"/>
    <lineage>
        <taxon>Bacteria</taxon>
        <taxon>Bacillati</taxon>
        <taxon>Bacillota</taxon>
        <taxon>Bacilli</taxon>
        <taxon>Bacillales</taxon>
        <taxon>Bacillaceae</taxon>
        <taxon>Oceanobacillus</taxon>
    </lineage>
</organism>
<comment type="caution">
    <text evidence="2">The sequence shown here is derived from an EMBL/GenBank/DDBJ whole genome shotgun (WGS) entry which is preliminary data.</text>
</comment>
<protein>
    <recommendedName>
        <fullName evidence="1">3'-5' exoribonuclease Rv2179c-like domain-containing protein</fullName>
    </recommendedName>
</protein>
<reference evidence="2 3" key="1">
    <citation type="submission" date="2023-02" db="EMBL/GenBank/DDBJ databases">
        <title>Oceanobacillus kimchii IFOP_LL358 isolated form Alexandrium catenella lab strain.</title>
        <authorList>
            <person name="Gajardo G."/>
            <person name="Ueki S."/>
            <person name="Maruyama F."/>
        </authorList>
    </citation>
    <scope>NUCLEOTIDE SEQUENCE [LARGE SCALE GENOMIC DNA]</scope>
    <source>
        <strain evidence="2 3">IFOP_LL358</strain>
    </source>
</reference>
<accession>A0ABQ5TJA8</accession>
<dbReference type="Pfam" id="PF16473">
    <property type="entry name" value="Rv2179c-like"/>
    <property type="match status" value="1"/>
</dbReference>